<dbReference type="AlphaFoldDB" id="A0A238BPL3"/>
<evidence type="ECO:0000313" key="2">
    <source>
        <dbReference type="EMBL" id="OZC07223.1"/>
    </source>
</evidence>
<dbReference type="Pfam" id="PF04155">
    <property type="entry name" value="Ground-like"/>
    <property type="match status" value="1"/>
</dbReference>
<dbReference type="EMBL" id="KZ270039">
    <property type="protein sequence ID" value="OZC07223.1"/>
    <property type="molecule type" value="Genomic_DNA"/>
</dbReference>
<organism evidence="2 3">
    <name type="scientific">Onchocerca flexuosa</name>
    <dbReference type="NCBI Taxonomy" id="387005"/>
    <lineage>
        <taxon>Eukaryota</taxon>
        <taxon>Metazoa</taxon>
        <taxon>Ecdysozoa</taxon>
        <taxon>Nematoda</taxon>
        <taxon>Chromadorea</taxon>
        <taxon>Rhabditida</taxon>
        <taxon>Spirurina</taxon>
        <taxon>Spiruromorpha</taxon>
        <taxon>Filarioidea</taxon>
        <taxon>Onchocercidae</taxon>
        <taxon>Onchocerca</taxon>
    </lineage>
</organism>
<proteinExistence type="predicted"/>
<keyword evidence="3" id="KW-1185">Reference proteome</keyword>
<evidence type="ECO:0000259" key="1">
    <source>
        <dbReference type="Pfam" id="PF04155"/>
    </source>
</evidence>
<feature type="domain" description="Ground-like" evidence="1">
    <location>
        <begin position="216"/>
        <end position="285"/>
    </location>
</feature>
<dbReference type="Proteomes" id="UP000242913">
    <property type="component" value="Unassembled WGS sequence"/>
</dbReference>
<dbReference type="OrthoDB" id="5835604at2759"/>
<dbReference type="InterPro" id="IPR007284">
    <property type="entry name" value="Ground-like_dom"/>
</dbReference>
<gene>
    <name evidence="2" type="ORF">X798_05802</name>
</gene>
<accession>A0A238BPL3</accession>
<protein>
    <submittedName>
        <fullName evidence="2">Ground-like domain protein</fullName>
    </submittedName>
</protein>
<sequence length="286" mass="33723">MLWNIQKSILIIESFIHLIFYSVPCLCFRSLPSWPCCFQASIAKVTFDLFYLLEYISDYRYRNYHSLSSDSNQFNHINLPRQRQRQRQEQYEAEKFWQPDLYYYSYEPTIYVSETTPNPYDEQLDISKLISRQLQPVLVPVFHQYDADYLLEALNDLSNQSTSTHFPPVTIIDETSENAKNKLQRTSYNMLKRPNIHSTKNMLRHYPAKAAFPSAVCNSRRLRKIMLQAITTNVSESKRSITAAAEYVYHGMKFDVVCAQGDFSYVIHARKYCEVIKENITCFAFR</sequence>
<reference evidence="2 3" key="1">
    <citation type="submission" date="2015-12" db="EMBL/GenBank/DDBJ databases">
        <title>Draft genome of the nematode, Onchocerca flexuosa.</title>
        <authorList>
            <person name="Mitreva M."/>
        </authorList>
    </citation>
    <scope>NUCLEOTIDE SEQUENCE [LARGE SCALE GENOMIC DNA]</scope>
    <source>
        <strain evidence="2">Red Deer</strain>
    </source>
</reference>
<evidence type="ECO:0000313" key="3">
    <source>
        <dbReference type="Proteomes" id="UP000242913"/>
    </source>
</evidence>
<name>A0A238BPL3_9BILA</name>